<dbReference type="EMBL" id="VASG01000005">
    <property type="protein sequence ID" value="TLP72273.1"/>
    <property type="molecule type" value="Genomic_DNA"/>
</dbReference>
<accession>A0A5R9A0R4</accession>
<sequence length="216" mass="24368">MGDINFSSKGRQLIELYGQMAREGYQRSDEQHVEVAFSDFELRPFRPQIREIMQSHGVRSVLDYGCGGSDWNLAGFDDNGQSAVQYFNLDAAYRYEPARSIDERQKVDCVVSFDVMEHIFVADVPSVLRDLYSCATKLVILNVACYSAAALLPNGENAHITVRQPMWWKGMVDCITPEFPGITTCLICSTGWRQATAFPQWSGDQWQASETFVIAN</sequence>
<evidence type="ECO:0000313" key="2">
    <source>
        <dbReference type="Proteomes" id="UP000307510"/>
    </source>
</evidence>
<name>A0A5R9A0R4_PSENT</name>
<organism evidence="1 2">
    <name type="scientific">Pseudomonas nitroreducens</name>
    <dbReference type="NCBI Taxonomy" id="46680"/>
    <lineage>
        <taxon>Bacteria</taxon>
        <taxon>Pseudomonadati</taxon>
        <taxon>Pseudomonadota</taxon>
        <taxon>Gammaproteobacteria</taxon>
        <taxon>Pseudomonadales</taxon>
        <taxon>Pseudomonadaceae</taxon>
        <taxon>Pseudomonas</taxon>
    </lineage>
</organism>
<dbReference type="GO" id="GO:0032259">
    <property type="term" value="P:methylation"/>
    <property type="evidence" value="ECO:0007669"/>
    <property type="project" value="UniProtKB-KW"/>
</dbReference>
<reference evidence="2" key="2">
    <citation type="submission" date="2019-06" db="EMBL/GenBank/DDBJ databases">
        <title>AzeR, a transcriptional regulator that responds to azelaic acid in Pseudomonas nitroreducens.</title>
        <authorList>
            <person name="Bez C."/>
            <person name="Javvadi S.G."/>
            <person name="Bertani I."/>
            <person name="Devescovi G."/>
            <person name="Studholme D.J."/>
            <person name="Geller A."/>
            <person name="Levy A."/>
            <person name="Venturi V."/>
        </authorList>
    </citation>
    <scope>NUCLEOTIDE SEQUENCE [LARGE SCALE GENOMIC DNA]</scope>
    <source>
        <strain evidence="2">DSM 9128</strain>
    </source>
</reference>
<keyword evidence="1" id="KW-0808">Transferase</keyword>
<gene>
    <name evidence="1" type="ORF">FEA48_18465</name>
</gene>
<reference evidence="1 2" key="1">
    <citation type="submission" date="2019-05" db="EMBL/GenBank/DDBJ databases">
        <authorList>
            <person name="Moore K."/>
            <person name="O'Neill P."/>
            <person name="Farbos A."/>
            <person name="Studholme D.J."/>
        </authorList>
    </citation>
    <scope>NUCLEOTIDE SEQUENCE [LARGE SCALE GENOMIC DNA]</scope>
    <source>
        <strain evidence="1 2">DSM 9128</strain>
    </source>
</reference>
<dbReference type="RefSeq" id="WP_138215102.1">
    <property type="nucleotide sequence ID" value="NZ_VASG01000005.1"/>
</dbReference>
<protein>
    <submittedName>
        <fullName evidence="1">Class I SAM-dependent methyltransferase</fullName>
    </submittedName>
</protein>
<keyword evidence="1" id="KW-0489">Methyltransferase</keyword>
<evidence type="ECO:0000313" key="1">
    <source>
        <dbReference type="EMBL" id="TLP72273.1"/>
    </source>
</evidence>
<dbReference type="Proteomes" id="UP000307510">
    <property type="component" value="Unassembled WGS sequence"/>
</dbReference>
<proteinExistence type="predicted"/>
<comment type="caution">
    <text evidence="1">The sequence shown here is derived from an EMBL/GenBank/DDBJ whole genome shotgun (WGS) entry which is preliminary data.</text>
</comment>
<dbReference type="InterPro" id="IPR029063">
    <property type="entry name" value="SAM-dependent_MTases_sf"/>
</dbReference>
<dbReference type="Gene3D" id="3.40.50.150">
    <property type="entry name" value="Vaccinia Virus protein VP39"/>
    <property type="match status" value="1"/>
</dbReference>
<dbReference type="AlphaFoldDB" id="A0A5R9A0R4"/>
<dbReference type="GO" id="GO:0008168">
    <property type="term" value="F:methyltransferase activity"/>
    <property type="evidence" value="ECO:0007669"/>
    <property type="project" value="UniProtKB-KW"/>
</dbReference>
<dbReference type="SUPFAM" id="SSF53335">
    <property type="entry name" value="S-adenosyl-L-methionine-dependent methyltransferases"/>
    <property type="match status" value="1"/>
</dbReference>